<evidence type="ECO:0000256" key="1">
    <source>
        <dbReference type="SAM" id="MobiDB-lite"/>
    </source>
</evidence>
<gene>
    <name evidence="2" type="ORF">OZSIB_1125</name>
</gene>
<comment type="caution">
    <text evidence="2">The sequence shown here is derived from an EMBL/GenBank/DDBJ whole genome shotgun (WGS) entry which is preliminary data.</text>
</comment>
<feature type="region of interest" description="Disordered" evidence="1">
    <location>
        <begin position="432"/>
        <end position="500"/>
    </location>
</feature>
<feature type="compositionally biased region" description="Polar residues" evidence="1">
    <location>
        <begin position="489"/>
        <end position="500"/>
    </location>
</feature>
<dbReference type="Gene3D" id="1.25.40.10">
    <property type="entry name" value="Tetratricopeptide repeat domain"/>
    <property type="match status" value="2"/>
</dbReference>
<feature type="compositionally biased region" description="Low complexity" evidence="1">
    <location>
        <begin position="448"/>
        <end position="463"/>
    </location>
</feature>
<proteinExistence type="predicted"/>
<dbReference type="Proteomes" id="UP000252355">
    <property type="component" value="Unassembled WGS sequence"/>
</dbReference>
<evidence type="ECO:0000313" key="2">
    <source>
        <dbReference type="EMBL" id="RCK78772.1"/>
    </source>
</evidence>
<dbReference type="Pfam" id="PF14559">
    <property type="entry name" value="TPR_19"/>
    <property type="match status" value="1"/>
</dbReference>
<dbReference type="Pfam" id="PF13432">
    <property type="entry name" value="TPR_16"/>
    <property type="match status" value="2"/>
</dbReference>
<dbReference type="PANTHER" id="PTHR12558:SF13">
    <property type="entry name" value="CELL DIVISION CYCLE PROTEIN 27 HOMOLOG"/>
    <property type="match status" value="1"/>
</dbReference>
<dbReference type="AlphaFoldDB" id="A0A367ZN14"/>
<organism evidence="2 3">
    <name type="scientific">Candidatus Ozemobacter sibiricus</name>
    <dbReference type="NCBI Taxonomy" id="2268124"/>
    <lineage>
        <taxon>Bacteria</taxon>
        <taxon>Candidatus Ozemobacteria</taxon>
        <taxon>Candidatus Ozemobacterales</taxon>
        <taxon>Candidatus Ozemobacteraceae</taxon>
        <taxon>Candidatus Ozemobacter</taxon>
    </lineage>
</organism>
<dbReference type="InterPro" id="IPR011990">
    <property type="entry name" value="TPR-like_helical_dom_sf"/>
</dbReference>
<evidence type="ECO:0000313" key="3">
    <source>
        <dbReference type="Proteomes" id="UP000252355"/>
    </source>
</evidence>
<reference evidence="2 3" key="1">
    <citation type="submission" date="2018-05" db="EMBL/GenBank/DDBJ databases">
        <title>A metagenomic window into the 2 km-deep terrestrial subsurface aquifer revealed taxonomically and functionally diverse microbial community comprising novel uncultured bacterial lineages.</title>
        <authorList>
            <person name="Kadnikov V.V."/>
            <person name="Mardanov A.V."/>
            <person name="Beletsky A.V."/>
            <person name="Banks D."/>
            <person name="Pimenov N.V."/>
            <person name="Frank Y.A."/>
            <person name="Karnachuk O.V."/>
            <person name="Ravin N.V."/>
        </authorList>
    </citation>
    <scope>NUCLEOTIDE SEQUENCE [LARGE SCALE GENOMIC DNA]</scope>
    <source>
        <strain evidence="2">BY5</strain>
    </source>
</reference>
<sequence length="500" mass="54424">MANHRSSAMVHPASLGVAGRRRRSPWAVAAGAILVLVMMGLAGLGGPRLAGAAPDPRYAKALELLKKKNYPEGVKEYYKFIILGDPSLSAEVRKADLAPAYAHFSERLAKEPNDSRARFFLALIDRCVHRLQQAGTNVDQVRNRHPKSNLLTFVKGEICLVQEMMAEASQLFLRLKEHSQGQKLWKVAAFLMKRNGVEASALERKAALLKKAYRHIDLMERESAESLLATIIKEFPEDPEPVRALVDLYLEWKRFDQAQRVVDAWRAAQGRSPLLPIQEGRLAYQLGRYADAIKALEPLLKREPGNEYAAMFLAESYFQMGNYVAATNLYRTLADQDPGNVALTIRLAACLECSGKAGEAAAVLEAAVGRQPKDLLLQLELGGMLERSGKLVDAAGWYRRVAFEPGPLQAMANERLNAIYRRTVEENGVAAPASLTASPGPGAGAGADGQSAGSAGSGAAVGADRPGQIADVPEIPASERTAAVRDHQSQLNRDLSNVFR</sequence>
<dbReference type="EMBL" id="QOQW01000019">
    <property type="protein sequence ID" value="RCK78772.1"/>
    <property type="molecule type" value="Genomic_DNA"/>
</dbReference>
<accession>A0A367ZN14</accession>
<name>A0A367ZN14_9BACT</name>
<protein>
    <submittedName>
        <fullName evidence="2">Uncharacterized protein</fullName>
    </submittedName>
</protein>
<dbReference type="PANTHER" id="PTHR12558">
    <property type="entry name" value="CELL DIVISION CYCLE 16,23,27"/>
    <property type="match status" value="1"/>
</dbReference>
<dbReference type="SUPFAM" id="SSF48452">
    <property type="entry name" value="TPR-like"/>
    <property type="match status" value="1"/>
</dbReference>